<organism evidence="2 3">
    <name type="scientific">Astathelohania contejeani</name>
    <dbReference type="NCBI Taxonomy" id="164912"/>
    <lineage>
        <taxon>Eukaryota</taxon>
        <taxon>Fungi</taxon>
        <taxon>Fungi incertae sedis</taxon>
        <taxon>Microsporidia</taxon>
        <taxon>Astathelohaniidae</taxon>
        <taxon>Astathelohania</taxon>
    </lineage>
</organism>
<keyword evidence="1" id="KW-0732">Signal</keyword>
<keyword evidence="3" id="KW-1185">Reference proteome</keyword>
<protein>
    <submittedName>
        <fullName evidence="2">Uncharacterized protein</fullName>
    </submittedName>
</protein>
<dbReference type="EMBL" id="SBIQ01000003">
    <property type="protein sequence ID" value="KAF7684725.1"/>
    <property type="molecule type" value="Genomic_DNA"/>
</dbReference>
<evidence type="ECO:0000313" key="3">
    <source>
        <dbReference type="Proteomes" id="UP001516464"/>
    </source>
</evidence>
<proteinExistence type="predicted"/>
<evidence type="ECO:0000313" key="2">
    <source>
        <dbReference type="EMBL" id="KAF7684725.1"/>
    </source>
</evidence>
<dbReference type="Proteomes" id="UP001516464">
    <property type="component" value="Unassembled WGS sequence"/>
</dbReference>
<sequence>MFILISFSLILIKATFSYDDTQKVIGNINAELVPQFIQYPSINSNDCDSAISNYDQIQEKLPESVVMMSESIRHNTTNSKLSISAKSHQGQVQEEIFKNNSLIAQSIEFSRSSAEEIISETLNYDKTGENLLKTNSNFNNNSDVQIHFDNKSKNNFKNVKRLNKNNYVKGKSQKNNLQKIGKKTQNLDEGSYDINAQPSCSFQNIDSESDRFQLTEENIQEPQVYDCGNECEILISEEYMWEIYYKCYNLYSQISTKYNENKDWFDSEIINTENSLIKEIFNIQNSLFLFSKKIIIEIIFTEMPTYQYVIYPRLIGLQYFITKVYKIEDIKECRILMNLFNLLHLQKYLKTNELLIRSFITSRNINSLMKARKEINLILYSFFSGLLCGNHYEKIWKCLEIYIDTSNSNEFVEIDYFIRSSYAINILYFFFPIHMISHLSRISDFVLNDKEILTSKTHLYNICSWLIYFFRSDNNYKSPEFDLYAKIICEAYLSMFSLLKNEYFKNFYDEISNRYIISLTESSWKDIILHTEDAWYQFIGMNQNITWKIILNIYNSDGL</sequence>
<evidence type="ECO:0000256" key="1">
    <source>
        <dbReference type="SAM" id="SignalP"/>
    </source>
</evidence>
<comment type="caution">
    <text evidence="2">The sequence shown here is derived from an EMBL/GenBank/DDBJ whole genome shotgun (WGS) entry which is preliminary data.</text>
</comment>
<feature type="chain" id="PRO_5046339589" evidence="1">
    <location>
        <begin position="18"/>
        <end position="559"/>
    </location>
</feature>
<name>A0ABQ7I2S9_9MICR</name>
<accession>A0ABQ7I2S9</accession>
<feature type="signal peptide" evidence="1">
    <location>
        <begin position="1"/>
        <end position="17"/>
    </location>
</feature>
<gene>
    <name evidence="2" type="ORF">TCON_0074</name>
</gene>
<reference evidence="2 3" key="1">
    <citation type="submission" date="2019-01" db="EMBL/GenBank/DDBJ databases">
        <title>Genomes sequencing and comparative genomics of infectious freshwater microsporidia, Cucumispora dikerogammari and Thelohania contejeani.</title>
        <authorList>
            <person name="Cormier A."/>
            <person name="Giraud I."/>
            <person name="Wattier R."/>
            <person name="Teixeira M."/>
            <person name="Grandjean F."/>
            <person name="Rigaud T."/>
            <person name="Cordaux R."/>
        </authorList>
    </citation>
    <scope>NUCLEOTIDE SEQUENCE [LARGE SCALE GENOMIC DNA]</scope>
    <source>
        <strain evidence="2">T1</strain>
        <tissue evidence="2">Spores</tissue>
    </source>
</reference>